<dbReference type="Proteomes" id="UP001168821">
    <property type="component" value="Unassembled WGS sequence"/>
</dbReference>
<gene>
    <name evidence="2" type="ORF">Zmor_000081</name>
</gene>
<evidence type="ECO:0000256" key="1">
    <source>
        <dbReference type="SAM" id="MobiDB-lite"/>
    </source>
</evidence>
<dbReference type="EMBL" id="JALNTZ010000001">
    <property type="protein sequence ID" value="KAJ3664522.1"/>
    <property type="molecule type" value="Genomic_DNA"/>
</dbReference>
<protein>
    <submittedName>
        <fullName evidence="2">Uncharacterized protein</fullName>
    </submittedName>
</protein>
<dbReference type="AlphaFoldDB" id="A0AA38MQU7"/>
<comment type="caution">
    <text evidence="2">The sequence shown here is derived from an EMBL/GenBank/DDBJ whole genome shotgun (WGS) entry which is preliminary data.</text>
</comment>
<reference evidence="2" key="1">
    <citation type="journal article" date="2023" name="G3 (Bethesda)">
        <title>Whole genome assemblies of Zophobas morio and Tenebrio molitor.</title>
        <authorList>
            <person name="Kaur S."/>
            <person name="Stinson S.A."/>
            <person name="diCenzo G.C."/>
        </authorList>
    </citation>
    <scope>NUCLEOTIDE SEQUENCE</scope>
    <source>
        <strain evidence="2">QUZm001</strain>
    </source>
</reference>
<feature type="region of interest" description="Disordered" evidence="1">
    <location>
        <begin position="36"/>
        <end position="62"/>
    </location>
</feature>
<organism evidence="2 3">
    <name type="scientific">Zophobas morio</name>
    <dbReference type="NCBI Taxonomy" id="2755281"/>
    <lineage>
        <taxon>Eukaryota</taxon>
        <taxon>Metazoa</taxon>
        <taxon>Ecdysozoa</taxon>
        <taxon>Arthropoda</taxon>
        <taxon>Hexapoda</taxon>
        <taxon>Insecta</taxon>
        <taxon>Pterygota</taxon>
        <taxon>Neoptera</taxon>
        <taxon>Endopterygota</taxon>
        <taxon>Coleoptera</taxon>
        <taxon>Polyphaga</taxon>
        <taxon>Cucujiformia</taxon>
        <taxon>Tenebrionidae</taxon>
        <taxon>Zophobas</taxon>
    </lineage>
</organism>
<accession>A0AA38MQU7</accession>
<proteinExistence type="predicted"/>
<name>A0AA38MQU7_9CUCU</name>
<keyword evidence="3" id="KW-1185">Reference proteome</keyword>
<evidence type="ECO:0000313" key="2">
    <source>
        <dbReference type="EMBL" id="KAJ3664522.1"/>
    </source>
</evidence>
<evidence type="ECO:0000313" key="3">
    <source>
        <dbReference type="Proteomes" id="UP001168821"/>
    </source>
</evidence>
<sequence>MSSAVPAPLPSQPFPLPRKLIHSSVLRLLSLIPSSTNAQDRLPGSQLSGGKKRILTPNPARPPSTGCCIRAINSLQLYKNESIQNAFLESPVPKK</sequence>